<dbReference type="InterPro" id="IPR015424">
    <property type="entry name" value="PyrdxlP-dep_Trfase"/>
</dbReference>
<protein>
    <submittedName>
        <fullName evidence="2">Uncharacterized protein</fullName>
    </submittedName>
</protein>
<evidence type="ECO:0000256" key="1">
    <source>
        <dbReference type="ARBA" id="ARBA00022898"/>
    </source>
</evidence>
<accession>A0AAV5BPD3</accession>
<keyword evidence="1" id="KW-0663">Pyridoxal phosphate</keyword>
<dbReference type="PANTHER" id="PTHR43586">
    <property type="entry name" value="CYSTEINE DESULFURASE"/>
    <property type="match status" value="1"/>
</dbReference>
<reference evidence="2" key="1">
    <citation type="journal article" date="2018" name="DNA Res.">
        <title>Multiple hybrid de novo genome assembly of finger millet, an orphan allotetraploid crop.</title>
        <authorList>
            <person name="Hatakeyama M."/>
            <person name="Aluri S."/>
            <person name="Balachadran M.T."/>
            <person name="Sivarajan S.R."/>
            <person name="Patrignani A."/>
            <person name="Gruter S."/>
            <person name="Poveda L."/>
            <person name="Shimizu-Inatsugi R."/>
            <person name="Baeten J."/>
            <person name="Francoijs K.J."/>
            <person name="Nataraja K.N."/>
            <person name="Reddy Y.A.N."/>
            <person name="Phadnis S."/>
            <person name="Ravikumar R.L."/>
            <person name="Schlapbach R."/>
            <person name="Sreeman S.M."/>
            <person name="Shimizu K.K."/>
        </authorList>
    </citation>
    <scope>NUCLEOTIDE SEQUENCE</scope>
</reference>
<dbReference type="EMBL" id="BQKI01000002">
    <property type="protein sequence ID" value="GJM87821.1"/>
    <property type="molecule type" value="Genomic_DNA"/>
</dbReference>
<comment type="caution">
    <text evidence="2">The sequence shown here is derived from an EMBL/GenBank/DDBJ whole genome shotgun (WGS) entry which is preliminary data.</text>
</comment>
<keyword evidence="3" id="KW-1185">Reference proteome</keyword>
<dbReference type="PANTHER" id="PTHR43586:SF8">
    <property type="entry name" value="CYSTEINE DESULFURASE 1, CHLOROPLASTIC"/>
    <property type="match status" value="1"/>
</dbReference>
<name>A0AAV5BPD3_ELECO</name>
<dbReference type="SUPFAM" id="SSF53383">
    <property type="entry name" value="PLP-dependent transferases"/>
    <property type="match status" value="1"/>
</dbReference>
<gene>
    <name evidence="2" type="primary">ga03814</name>
    <name evidence="2" type="ORF">PR202_ga03814</name>
</gene>
<evidence type="ECO:0000313" key="3">
    <source>
        <dbReference type="Proteomes" id="UP001054889"/>
    </source>
</evidence>
<dbReference type="Proteomes" id="UP001054889">
    <property type="component" value="Unassembled WGS sequence"/>
</dbReference>
<evidence type="ECO:0000313" key="2">
    <source>
        <dbReference type="EMBL" id="GJM87821.1"/>
    </source>
</evidence>
<sequence length="230" mass="26599">MNKALYQLNSQPPSTCGGGTVVYVNGFDEEDTLYYDGIEEREDAGTPPIIQKIRASLAFWLKEYIGYHNMGLREQVYTEMVMKMLVGNPNVKGFNGLKPGWTRLSFAYYLSKDELKFILAAIEFIAEYGHRFLPLYEFDWKTGDWTFRKLEIKYHTTKQQLAVAANVFHLDEMRLSKVAVKTKRNPENNHMKFERYLESAKIIALSLPNISQHTVDLPKGIDTDMVLFHI</sequence>
<dbReference type="AlphaFoldDB" id="A0AAV5BPD3"/>
<proteinExistence type="predicted"/>
<reference evidence="2" key="2">
    <citation type="submission" date="2021-12" db="EMBL/GenBank/DDBJ databases">
        <title>Resequencing data analysis of finger millet.</title>
        <authorList>
            <person name="Hatakeyama M."/>
            <person name="Aluri S."/>
            <person name="Balachadran M.T."/>
            <person name="Sivarajan S.R."/>
            <person name="Poveda L."/>
            <person name="Shimizu-Inatsugi R."/>
            <person name="Schlapbach R."/>
            <person name="Sreeman S.M."/>
            <person name="Shimizu K.K."/>
        </authorList>
    </citation>
    <scope>NUCLEOTIDE SEQUENCE</scope>
</reference>
<organism evidence="2 3">
    <name type="scientific">Eleusine coracana subsp. coracana</name>
    <dbReference type="NCBI Taxonomy" id="191504"/>
    <lineage>
        <taxon>Eukaryota</taxon>
        <taxon>Viridiplantae</taxon>
        <taxon>Streptophyta</taxon>
        <taxon>Embryophyta</taxon>
        <taxon>Tracheophyta</taxon>
        <taxon>Spermatophyta</taxon>
        <taxon>Magnoliopsida</taxon>
        <taxon>Liliopsida</taxon>
        <taxon>Poales</taxon>
        <taxon>Poaceae</taxon>
        <taxon>PACMAD clade</taxon>
        <taxon>Chloridoideae</taxon>
        <taxon>Cynodonteae</taxon>
        <taxon>Eleusininae</taxon>
        <taxon>Eleusine</taxon>
    </lineage>
</organism>